<reference evidence="2" key="1">
    <citation type="journal article" date="2015" name="Nature">
        <title>Complex archaea that bridge the gap between prokaryotes and eukaryotes.</title>
        <authorList>
            <person name="Spang A."/>
            <person name="Saw J.H."/>
            <person name="Jorgensen S.L."/>
            <person name="Zaremba-Niedzwiedzka K."/>
            <person name="Martijn J."/>
            <person name="Lind A.E."/>
            <person name="van Eijk R."/>
            <person name="Schleper C."/>
            <person name="Guy L."/>
            <person name="Ettema T.J."/>
        </authorList>
    </citation>
    <scope>NUCLEOTIDE SEQUENCE</scope>
</reference>
<comment type="caution">
    <text evidence="2">The sequence shown here is derived from an EMBL/GenBank/DDBJ whole genome shotgun (WGS) entry which is preliminary data.</text>
</comment>
<dbReference type="CDD" id="cd00761">
    <property type="entry name" value="Glyco_tranf_GTA_type"/>
    <property type="match status" value="1"/>
</dbReference>
<dbReference type="SUPFAM" id="SSF53448">
    <property type="entry name" value="Nucleotide-diphospho-sugar transferases"/>
    <property type="match status" value="1"/>
</dbReference>
<proteinExistence type="predicted"/>
<protein>
    <recommendedName>
        <fullName evidence="1">Glycosyltransferase 2-like domain-containing protein</fullName>
    </recommendedName>
</protein>
<name>A0A0F9QMD4_9ZZZZ</name>
<feature type="domain" description="Glycosyltransferase 2-like" evidence="1">
    <location>
        <begin position="3"/>
        <end position="69"/>
    </location>
</feature>
<dbReference type="Pfam" id="PF00535">
    <property type="entry name" value="Glycos_transf_2"/>
    <property type="match status" value="1"/>
</dbReference>
<accession>A0A0F9QMD4</accession>
<evidence type="ECO:0000313" key="2">
    <source>
        <dbReference type="EMBL" id="KKN43629.1"/>
    </source>
</evidence>
<gene>
    <name evidence="2" type="ORF">LCGC14_0701300</name>
</gene>
<dbReference type="AlphaFoldDB" id="A0A0F9QMD4"/>
<sequence length="318" mass="37933">MFTIFTMTYNDYELTRQFVESIFHHVNPDTYKEILIIDDYSDPNGRLREYEDFLKTLPKIKVINFNEHRRMKWYMNGFENNFVNKEPNLGHGACFNIALQYITTPYIFYVDVDTMFLKSSFRILSDMTKTFERFPNVMAMGQLFGIDDSYQREIRRKFKFFMPQKGRHSGAGGFIGPSAGALRLEGFTKHELKRFSEAKLPYLFNQYCMYLFEAGFSTYNFPYFTNLLLLHLGKGIVRRYVSEMKRGDNKQSWFVFCEDFHKAYGPRMSPESLVAHHYGRGFIKQTSEYFWQSIRQKYRAPFDQLQEPLDERLVYTVD</sequence>
<dbReference type="InterPro" id="IPR029044">
    <property type="entry name" value="Nucleotide-diphossugar_trans"/>
</dbReference>
<dbReference type="EMBL" id="LAZR01001500">
    <property type="protein sequence ID" value="KKN43629.1"/>
    <property type="molecule type" value="Genomic_DNA"/>
</dbReference>
<organism evidence="2">
    <name type="scientific">marine sediment metagenome</name>
    <dbReference type="NCBI Taxonomy" id="412755"/>
    <lineage>
        <taxon>unclassified sequences</taxon>
        <taxon>metagenomes</taxon>
        <taxon>ecological metagenomes</taxon>
    </lineage>
</organism>
<dbReference type="Gene3D" id="3.90.550.10">
    <property type="entry name" value="Spore Coat Polysaccharide Biosynthesis Protein SpsA, Chain A"/>
    <property type="match status" value="1"/>
</dbReference>
<evidence type="ECO:0000259" key="1">
    <source>
        <dbReference type="Pfam" id="PF00535"/>
    </source>
</evidence>
<dbReference type="InterPro" id="IPR001173">
    <property type="entry name" value="Glyco_trans_2-like"/>
</dbReference>